<dbReference type="PANTHER" id="PTHR13812">
    <property type="entry name" value="KETIMINE REDUCTASE MU-CRYSTALLIN"/>
    <property type="match status" value="1"/>
</dbReference>
<dbReference type="EMBL" id="LT598459">
    <property type="protein sequence ID" value="SCU81685.1"/>
    <property type="molecule type" value="Genomic_DNA"/>
</dbReference>
<gene>
    <name evidence="2" type="ORF">LADA_0C00452G</name>
</gene>
<comment type="similarity">
    <text evidence="1">Belongs to the ornithine cyclodeaminase/mu-crystallin family.</text>
</comment>
<dbReference type="Gene3D" id="3.40.50.720">
    <property type="entry name" value="NAD(P)-binding Rossmann-like Domain"/>
    <property type="match status" value="1"/>
</dbReference>
<evidence type="ECO:0000313" key="3">
    <source>
        <dbReference type="Proteomes" id="UP000190274"/>
    </source>
</evidence>
<dbReference type="Pfam" id="PF02423">
    <property type="entry name" value="OCD_Mu_crystall"/>
    <property type="match status" value="1"/>
</dbReference>
<evidence type="ECO:0000313" key="2">
    <source>
        <dbReference type="EMBL" id="SCU81685.1"/>
    </source>
</evidence>
<dbReference type="InterPro" id="IPR003462">
    <property type="entry name" value="ODC_Mu_crystall"/>
</dbReference>
<dbReference type="OrthoDB" id="41492at2759"/>
<dbReference type="InterPro" id="IPR036291">
    <property type="entry name" value="NAD(P)-bd_dom_sf"/>
</dbReference>
<proteinExistence type="inferred from homology"/>
<accession>A0A1G4IX40</accession>
<dbReference type="STRING" id="1266660.A0A1G4IX40"/>
<dbReference type="InterPro" id="IPR023401">
    <property type="entry name" value="ODC_N"/>
</dbReference>
<reference evidence="3" key="1">
    <citation type="submission" date="2016-03" db="EMBL/GenBank/DDBJ databases">
        <authorList>
            <person name="Devillers H."/>
        </authorList>
    </citation>
    <scope>NUCLEOTIDE SEQUENCE [LARGE SCALE GENOMIC DNA]</scope>
</reference>
<keyword evidence="3" id="KW-1185">Reference proteome</keyword>
<evidence type="ECO:0000256" key="1">
    <source>
        <dbReference type="ARBA" id="ARBA00008903"/>
    </source>
</evidence>
<dbReference type="GO" id="GO:0005737">
    <property type="term" value="C:cytoplasm"/>
    <property type="evidence" value="ECO:0007669"/>
    <property type="project" value="TreeGrafter"/>
</dbReference>
<dbReference type="Proteomes" id="UP000190274">
    <property type="component" value="Chromosome C"/>
</dbReference>
<sequence>MSNSIVQDVQVRDHFLTASRDQVIAHVDLLHSALVRYSNNPSIIPPRHVGPTPDGSTTFLIMSVVDDLFCGVKSVGCNPASGQGFVGGITVTDPKSGSLVGVVQAKQLTAARTALSSCIGLVRVSKMFGSEVQITAFGTGLQAFWHVYFACKILEDKKIRATIVYRSSPLDTSLFDTHLPQVEISQIPFSDKNAIATLVGGSDVIFGCVPSSEPAILMQHLDASSSTKYTYISLIGSYKPHMHECDGPLVEEFKNRGVPILVDSIEHTLTESGELIDADIEPEHLQELGRLRDTTAVPIVESTKGNKFTLCKIVGLAIMDICMAQAVLSSVGKEA</sequence>
<dbReference type="AlphaFoldDB" id="A0A1G4IX40"/>
<name>A0A1G4IX40_9SACH</name>
<protein>
    <submittedName>
        <fullName evidence="2">LADA_0C00452g1_1</fullName>
    </submittedName>
</protein>
<dbReference type="SUPFAM" id="SSF51735">
    <property type="entry name" value="NAD(P)-binding Rossmann-fold domains"/>
    <property type="match status" value="1"/>
</dbReference>
<dbReference type="PANTHER" id="PTHR13812:SF19">
    <property type="entry name" value="KETIMINE REDUCTASE MU-CRYSTALLIN"/>
    <property type="match status" value="1"/>
</dbReference>
<organism evidence="2 3">
    <name type="scientific">Lachancea dasiensis</name>
    <dbReference type="NCBI Taxonomy" id="1072105"/>
    <lineage>
        <taxon>Eukaryota</taxon>
        <taxon>Fungi</taxon>
        <taxon>Dikarya</taxon>
        <taxon>Ascomycota</taxon>
        <taxon>Saccharomycotina</taxon>
        <taxon>Saccharomycetes</taxon>
        <taxon>Saccharomycetales</taxon>
        <taxon>Saccharomycetaceae</taxon>
        <taxon>Lachancea</taxon>
    </lineage>
</organism>
<dbReference type="Gene3D" id="3.30.1780.10">
    <property type="entry name" value="ornithine cyclodeaminase, domain 1"/>
    <property type="match status" value="1"/>
</dbReference>